<comment type="caution">
    <text evidence="2">The sequence shown here is derived from an EMBL/GenBank/DDBJ whole genome shotgun (WGS) entry which is preliminary data.</text>
</comment>
<dbReference type="InterPro" id="IPR016641">
    <property type="entry name" value="EGD2/NACA0like"/>
</dbReference>
<feature type="compositionally biased region" description="Polar residues" evidence="1">
    <location>
        <begin position="763"/>
        <end position="775"/>
    </location>
</feature>
<feature type="compositionally biased region" description="Basic and acidic residues" evidence="1">
    <location>
        <begin position="585"/>
        <end position="668"/>
    </location>
</feature>
<feature type="compositionally biased region" description="Basic residues" evidence="1">
    <location>
        <begin position="535"/>
        <end position="546"/>
    </location>
</feature>
<feature type="region of interest" description="Disordered" evidence="1">
    <location>
        <begin position="1"/>
        <end position="251"/>
    </location>
</feature>
<feature type="compositionally biased region" description="Low complexity" evidence="1">
    <location>
        <begin position="806"/>
        <end position="819"/>
    </location>
</feature>
<feature type="compositionally biased region" description="Low complexity" evidence="1">
    <location>
        <begin position="669"/>
        <end position="687"/>
    </location>
</feature>
<dbReference type="GO" id="GO:0005854">
    <property type="term" value="C:nascent polypeptide-associated complex"/>
    <property type="evidence" value="ECO:0007669"/>
    <property type="project" value="InterPro"/>
</dbReference>
<accession>A0A4T0FIA7</accession>
<feature type="compositionally biased region" description="Low complexity" evidence="1">
    <location>
        <begin position="59"/>
        <end position="80"/>
    </location>
</feature>
<feature type="compositionally biased region" description="Basic and acidic residues" evidence="1">
    <location>
        <begin position="960"/>
        <end position="977"/>
    </location>
</feature>
<dbReference type="OrthoDB" id="3596986at2759"/>
<feature type="compositionally biased region" description="Low complexity" evidence="1">
    <location>
        <begin position="897"/>
        <end position="911"/>
    </location>
</feature>
<dbReference type="InterPro" id="IPR013951">
    <property type="entry name" value="Rxt3"/>
</dbReference>
<feature type="compositionally biased region" description="Polar residues" evidence="1">
    <location>
        <begin position="930"/>
        <end position="945"/>
    </location>
</feature>
<feature type="compositionally biased region" description="Basic and acidic residues" evidence="1">
    <location>
        <begin position="227"/>
        <end position="251"/>
    </location>
</feature>
<evidence type="ECO:0000256" key="1">
    <source>
        <dbReference type="SAM" id="MobiDB-lite"/>
    </source>
</evidence>
<evidence type="ECO:0000313" key="3">
    <source>
        <dbReference type="Proteomes" id="UP000310189"/>
    </source>
</evidence>
<organism evidence="2 3">
    <name type="scientific">Wallemia hederae</name>
    <dbReference type="NCBI Taxonomy" id="1540922"/>
    <lineage>
        <taxon>Eukaryota</taxon>
        <taxon>Fungi</taxon>
        <taxon>Dikarya</taxon>
        <taxon>Basidiomycota</taxon>
        <taxon>Wallemiomycotina</taxon>
        <taxon>Wallemiomycetes</taxon>
        <taxon>Wallemiales</taxon>
        <taxon>Wallemiaceae</taxon>
        <taxon>Wallemia</taxon>
    </lineage>
</organism>
<feature type="compositionally biased region" description="Polar residues" evidence="1">
    <location>
        <begin position="165"/>
        <end position="178"/>
    </location>
</feature>
<evidence type="ECO:0000313" key="2">
    <source>
        <dbReference type="EMBL" id="TIA87991.1"/>
    </source>
</evidence>
<feature type="region of interest" description="Disordered" evidence="1">
    <location>
        <begin position="838"/>
        <end position="983"/>
    </location>
</feature>
<feature type="compositionally biased region" description="Low complexity" evidence="1">
    <location>
        <begin position="123"/>
        <end position="147"/>
    </location>
</feature>
<feature type="compositionally biased region" description="Polar residues" evidence="1">
    <location>
        <begin position="856"/>
        <end position="866"/>
    </location>
</feature>
<dbReference type="PANTHER" id="PTHR21713">
    <property type="entry name" value="NASCENT POLYPEPTIDE ASSOCIATED COMPLEX ALPHA SUBUNIT-RELATED"/>
    <property type="match status" value="1"/>
</dbReference>
<dbReference type="Pfam" id="PF08642">
    <property type="entry name" value="Rxt3"/>
    <property type="match status" value="1"/>
</dbReference>
<dbReference type="AlphaFoldDB" id="A0A4T0FIA7"/>
<feature type="region of interest" description="Disordered" evidence="1">
    <location>
        <begin position="524"/>
        <end position="546"/>
    </location>
</feature>
<protein>
    <submittedName>
        <fullName evidence="2">Uncharacterized protein</fullName>
    </submittedName>
</protein>
<feature type="region of interest" description="Disordered" evidence="1">
    <location>
        <begin position="585"/>
        <end position="823"/>
    </location>
</feature>
<feature type="compositionally biased region" description="Polar residues" evidence="1">
    <location>
        <begin position="85"/>
        <end position="108"/>
    </location>
</feature>
<proteinExistence type="predicted"/>
<gene>
    <name evidence="2" type="ORF">E3P99_02850</name>
</gene>
<sequence>MLPPINLPPIQGSDRPHLPPLGGSQQSRDLPMPFPAQNNKMGVQAILSESSYQPPQPAPAYAYAQSPNYYNNSPKYSPSYPQRPYQATQIQSPVPWSSGAISNQQPPHTESPVYANAHPPFPHAQAPMYHQPQQPQQPQYEAVQAQQFTAPRSRPEYASMDEVVSRQQAQISKSQANDGPSRASASKRKREQAPVVQTEDVVYQEPAYASSQQFPREPVYEEDDDVEYRPQRQRQPVEDRPPAKTKNAHDREREALFVYKDLDVYDAQGSLKVLSDGVHDVLGKTPRFSIGRHVYHPTNLIDFYPHQIGGVFELYVPGAWLGDNWAVRELLPQKNGDSVELAPKVRHVRGKTSGLALTDLDALDERRIWGTDVYTDDSDPIAIAVHLGWLFDASDKSYDRRMLVGAGRPAEGEKVDDIMDDADLILVFRVAPRLVAYHSSMRHRLWSRGWGNQHDGFSLVLEECRLVPKDKTNVIRPAKQLRKSRIALIAGARKAVLESPSVQVKEDDFDYEAADENDVWKLLSQDQQRPEKPKFNKNTKMIRRGDRRFKRVQKEQSEIELETQLAVQQDKEQERLREEEIRRVDEAENAKKTAEEDEEKRRKVDEEEKKKATERDSKEKEEEKRAAEEASSRAAEDQSSKGAEDASAQKDSEKAKTEPASQPEEKQMEAQLPQQQTQTAPPSIAQQESSKTGDVEAPAEQSPVQEQQHQTHQLPQQAAQLEQPTQPAPEPQQQQDQSAHTTQPENPQPPPEAQPQLEAEQLSPKSQPHEFTQQMKAEPDVSHSVPPPAPAASSNGPDVAMEVDVEQPSQQLPEQPQAEPEVRTFSVAEAAPQMQIPAAQTFEVNQEPAYEPDQMTALSAQSTSQPAEAPQIMFVSHHEDQEATENGAPQAQSVGFAEAAAPQQQQQQPQEDQIVKAEGPVADSGHIGEPTQQSTAPENAQSNAPVQAPAHDSMQSTQNEDTKPVDATEASKLHSDDVQPPLN</sequence>
<name>A0A4T0FIA7_9BASI</name>
<keyword evidence="3" id="KW-1185">Reference proteome</keyword>
<reference evidence="2 3" key="1">
    <citation type="submission" date="2019-03" db="EMBL/GenBank/DDBJ databases">
        <title>Sequencing 23 genomes of Wallemia ichthyophaga.</title>
        <authorList>
            <person name="Gostincar C."/>
        </authorList>
    </citation>
    <scope>NUCLEOTIDE SEQUENCE [LARGE SCALE GENOMIC DNA]</scope>
    <source>
        <strain evidence="2 3">EXF-5753</strain>
    </source>
</reference>
<dbReference type="EMBL" id="SPNW01000044">
    <property type="protein sequence ID" value="TIA87991.1"/>
    <property type="molecule type" value="Genomic_DNA"/>
</dbReference>
<feature type="compositionally biased region" description="Low complexity" evidence="1">
    <location>
        <begin position="700"/>
        <end position="737"/>
    </location>
</feature>
<dbReference type="Proteomes" id="UP000310189">
    <property type="component" value="Unassembled WGS sequence"/>
</dbReference>